<evidence type="ECO:0000313" key="3">
    <source>
        <dbReference type="WBParaSite" id="ACAC_0001281801-mRNA-1"/>
    </source>
</evidence>
<dbReference type="AlphaFoldDB" id="A0A158PCN4"/>
<accession>A0A158PCN4</accession>
<reference evidence="3" key="2">
    <citation type="submission" date="2016-04" db="UniProtKB">
        <authorList>
            <consortium name="WormBaseParasite"/>
        </authorList>
    </citation>
    <scope>IDENTIFICATION</scope>
</reference>
<reference evidence="2" key="1">
    <citation type="submission" date="2012-09" db="EMBL/GenBank/DDBJ databases">
        <authorList>
            <person name="Martin A.A."/>
        </authorList>
    </citation>
    <scope>NUCLEOTIDE SEQUENCE</scope>
</reference>
<protein>
    <submittedName>
        <fullName evidence="3">G-protein coupled receptors family 1 profile domain-containing protein</fullName>
    </submittedName>
</protein>
<proteinExistence type="predicted"/>
<evidence type="ECO:0000313" key="2">
    <source>
        <dbReference type="Proteomes" id="UP000035642"/>
    </source>
</evidence>
<dbReference type="WBParaSite" id="ACAC_0001281801-mRNA-1">
    <property type="protein sequence ID" value="ACAC_0001281801-mRNA-1"/>
    <property type="gene ID" value="ACAC_0001281801"/>
</dbReference>
<dbReference type="Proteomes" id="UP000035642">
    <property type="component" value="Unassembled WGS sequence"/>
</dbReference>
<name>A0A158PCN4_ANGCA</name>
<keyword evidence="1" id="KW-0812">Transmembrane</keyword>
<keyword evidence="1" id="KW-0472">Membrane</keyword>
<feature type="transmembrane region" description="Helical" evidence="1">
    <location>
        <begin position="53"/>
        <end position="78"/>
    </location>
</feature>
<keyword evidence="2" id="KW-1185">Reference proteome</keyword>
<keyword evidence="1" id="KW-1133">Transmembrane helix</keyword>
<sequence length="163" mass="18913">MPFFWMSTGVPATPSWAMVVCLIECGFGLFSYLLDILHYILNLTNCEDTRLPLLVFFMTLGQYSIFYSFKVLFVVAILERRARLLRIQLLFQYTTCVFLLLDAAFALAADLGGYNEEAIYCQKNPLFIRIVAIASLIFLFVQLYLRAMTVQVYNFMSDTRKFR</sequence>
<evidence type="ECO:0000256" key="1">
    <source>
        <dbReference type="SAM" id="Phobius"/>
    </source>
</evidence>
<organism evidence="2 3">
    <name type="scientific">Angiostrongylus cantonensis</name>
    <name type="common">Rat lungworm</name>
    <dbReference type="NCBI Taxonomy" id="6313"/>
    <lineage>
        <taxon>Eukaryota</taxon>
        <taxon>Metazoa</taxon>
        <taxon>Ecdysozoa</taxon>
        <taxon>Nematoda</taxon>
        <taxon>Chromadorea</taxon>
        <taxon>Rhabditida</taxon>
        <taxon>Rhabditina</taxon>
        <taxon>Rhabditomorpha</taxon>
        <taxon>Strongyloidea</taxon>
        <taxon>Metastrongylidae</taxon>
        <taxon>Angiostrongylus</taxon>
    </lineage>
</organism>
<feature type="transmembrane region" description="Helical" evidence="1">
    <location>
        <begin position="16"/>
        <end position="41"/>
    </location>
</feature>
<feature type="transmembrane region" description="Helical" evidence="1">
    <location>
        <begin position="126"/>
        <end position="145"/>
    </location>
</feature>
<feature type="transmembrane region" description="Helical" evidence="1">
    <location>
        <begin position="90"/>
        <end position="114"/>
    </location>
</feature>